<accession>A0AAC8YDB2</accession>
<dbReference type="Pfam" id="PF04014">
    <property type="entry name" value="MazE_antitoxin"/>
    <property type="match status" value="1"/>
</dbReference>
<protein>
    <submittedName>
        <fullName evidence="4">AbrB family transcriptional regulator</fullName>
    </submittedName>
</protein>
<reference evidence="4 6" key="2">
    <citation type="submission" date="2016-02" db="EMBL/GenBank/DDBJ databases">
        <title>Complete Genome Sequence of Propionibacterium acidipropionici ATCC 55737.</title>
        <authorList>
            <person name="Luna Flores C.H."/>
            <person name="Nielsen L.K."/>
            <person name="Marcellin E."/>
        </authorList>
    </citation>
    <scope>NUCLEOTIDE SEQUENCE [LARGE SCALE GENOMIC DNA]</scope>
    <source>
        <strain evidence="4 6">ATCC 55737</strain>
    </source>
</reference>
<evidence type="ECO:0000313" key="7">
    <source>
        <dbReference type="Proteomes" id="UP000178666"/>
    </source>
</evidence>
<name>A0AAC8YDB2_9ACTN</name>
<dbReference type="SUPFAM" id="SSF89447">
    <property type="entry name" value="AbrB/MazE/MraZ-like"/>
    <property type="match status" value="1"/>
</dbReference>
<evidence type="ECO:0000313" key="6">
    <source>
        <dbReference type="Proteomes" id="UP000075221"/>
    </source>
</evidence>
<dbReference type="Proteomes" id="UP000178666">
    <property type="component" value="Chromosome"/>
</dbReference>
<feature type="domain" description="SpoVT-AbrB" evidence="3">
    <location>
        <begin position="1"/>
        <end position="45"/>
    </location>
</feature>
<dbReference type="InterPro" id="IPR037914">
    <property type="entry name" value="SpoVT-AbrB_sf"/>
</dbReference>
<evidence type="ECO:0000256" key="2">
    <source>
        <dbReference type="SAM" id="MobiDB-lite"/>
    </source>
</evidence>
<dbReference type="GO" id="GO:0003677">
    <property type="term" value="F:DNA binding"/>
    <property type="evidence" value="ECO:0007669"/>
    <property type="project" value="UniProtKB-UniRule"/>
</dbReference>
<keyword evidence="1" id="KW-0238">DNA-binding</keyword>
<dbReference type="AlphaFoldDB" id="A0AAC8YDB2"/>
<evidence type="ECO:0000259" key="3">
    <source>
        <dbReference type="PROSITE" id="PS51740"/>
    </source>
</evidence>
<organism evidence="4 6">
    <name type="scientific">Acidipropionibacterium acidipropionici</name>
    <dbReference type="NCBI Taxonomy" id="1748"/>
    <lineage>
        <taxon>Bacteria</taxon>
        <taxon>Bacillati</taxon>
        <taxon>Actinomycetota</taxon>
        <taxon>Actinomycetes</taxon>
        <taxon>Propionibacteriales</taxon>
        <taxon>Propionibacteriaceae</taxon>
        <taxon>Acidipropionibacterium</taxon>
    </lineage>
</organism>
<gene>
    <name evidence="5" type="ORF">A8L58_02310</name>
    <name evidence="4" type="ORF">AXH35_00840</name>
</gene>
<dbReference type="InterPro" id="IPR007159">
    <property type="entry name" value="SpoVT-AbrB_dom"/>
</dbReference>
<dbReference type="SMART" id="SM00966">
    <property type="entry name" value="SpoVT_AbrB"/>
    <property type="match status" value="1"/>
</dbReference>
<reference evidence="5 7" key="1">
    <citation type="journal article" date="2016" name="Plant Dis.">
        <title>Improved production of propionic acid using genome shuffling.</title>
        <authorList>
            <person name="Luna-Flores C.H."/>
            <person name="Palfreyman R.W."/>
            <person name="Kromer J.O."/>
            <person name="Nielsen L.K."/>
            <person name="Marcellin E."/>
        </authorList>
    </citation>
    <scope>NUCLEOTIDE SEQUENCE [LARGE SCALE GENOMIC DNA]</scope>
    <source>
        <strain evidence="5 7">F3E8</strain>
    </source>
</reference>
<dbReference type="Proteomes" id="UP000075221">
    <property type="component" value="Chromosome"/>
</dbReference>
<dbReference type="EMBL" id="CP015970">
    <property type="protein sequence ID" value="AOZ45741.1"/>
    <property type="molecule type" value="Genomic_DNA"/>
</dbReference>
<feature type="compositionally biased region" description="Basic and acidic residues" evidence="2">
    <location>
        <begin position="77"/>
        <end position="89"/>
    </location>
</feature>
<evidence type="ECO:0000256" key="1">
    <source>
        <dbReference type="PROSITE-ProRule" id="PRU01076"/>
    </source>
</evidence>
<dbReference type="NCBIfam" id="TIGR01439">
    <property type="entry name" value="lp_hng_hel_AbrB"/>
    <property type="match status" value="1"/>
</dbReference>
<feature type="region of interest" description="Disordered" evidence="2">
    <location>
        <begin position="59"/>
        <end position="89"/>
    </location>
</feature>
<dbReference type="Gene3D" id="2.10.260.10">
    <property type="match status" value="1"/>
</dbReference>
<proteinExistence type="predicted"/>
<evidence type="ECO:0000313" key="4">
    <source>
        <dbReference type="EMBL" id="AMS04249.1"/>
    </source>
</evidence>
<sequence length="89" mass="9788">MYSTITSKGQITLPAEARRALGLHAGQKVAVHIEDDRLVIDRPDDISTLRARIRSEAERRGTWGTVPHSGDGWAARAQDRPVRDGDAQS</sequence>
<evidence type="ECO:0000313" key="5">
    <source>
        <dbReference type="EMBL" id="AOZ45741.1"/>
    </source>
</evidence>
<keyword evidence="7" id="KW-1185">Reference proteome</keyword>
<dbReference type="EMBL" id="CP014352">
    <property type="protein sequence ID" value="AMS04249.1"/>
    <property type="molecule type" value="Genomic_DNA"/>
</dbReference>
<dbReference type="PROSITE" id="PS51740">
    <property type="entry name" value="SPOVT_ABRB"/>
    <property type="match status" value="1"/>
</dbReference>